<gene>
    <name evidence="10" type="ORF">P5673_001263</name>
</gene>
<dbReference type="InterPro" id="IPR028846">
    <property type="entry name" value="Recoverin"/>
</dbReference>
<name>A0AAD9R5L9_ACRCE</name>
<dbReference type="PRINTS" id="PR00450">
    <property type="entry name" value="RECOVERIN"/>
</dbReference>
<dbReference type="InterPro" id="IPR002048">
    <property type="entry name" value="EF_hand_dom"/>
</dbReference>
<dbReference type="Pfam" id="PF13202">
    <property type="entry name" value="EF-hand_5"/>
    <property type="match status" value="1"/>
</dbReference>
<feature type="region of interest" description="Disordered" evidence="7">
    <location>
        <begin position="37"/>
        <end position="81"/>
    </location>
</feature>
<dbReference type="GO" id="GO:0008270">
    <property type="term" value="F:zinc ion binding"/>
    <property type="evidence" value="ECO:0007669"/>
    <property type="project" value="UniProtKB-KW"/>
</dbReference>
<evidence type="ECO:0000259" key="9">
    <source>
        <dbReference type="PROSITE" id="PS50222"/>
    </source>
</evidence>
<keyword evidence="5" id="KW-0106">Calcium</keyword>
<dbReference type="PANTHER" id="PTHR23055:SF188">
    <property type="entry name" value="EF-HAND DOMAIN-CONTAINING PROTEIN"/>
    <property type="match status" value="1"/>
</dbReference>
<dbReference type="InterPro" id="IPR000433">
    <property type="entry name" value="Znf_ZZ"/>
</dbReference>
<dbReference type="EMBL" id="JARQWQ010000002">
    <property type="protein sequence ID" value="KAK2573592.1"/>
    <property type="molecule type" value="Genomic_DNA"/>
</dbReference>
<comment type="caution">
    <text evidence="10">The sequence shown here is derived from an EMBL/GenBank/DDBJ whole genome shotgun (WGS) entry which is preliminary data.</text>
</comment>
<evidence type="ECO:0000313" key="11">
    <source>
        <dbReference type="Proteomes" id="UP001249851"/>
    </source>
</evidence>
<dbReference type="Pfam" id="PF13833">
    <property type="entry name" value="EF-hand_8"/>
    <property type="match status" value="1"/>
</dbReference>
<evidence type="ECO:0000256" key="1">
    <source>
        <dbReference type="ARBA" id="ARBA00022723"/>
    </source>
</evidence>
<organism evidence="10 11">
    <name type="scientific">Acropora cervicornis</name>
    <name type="common">Staghorn coral</name>
    <dbReference type="NCBI Taxonomy" id="6130"/>
    <lineage>
        <taxon>Eukaryota</taxon>
        <taxon>Metazoa</taxon>
        <taxon>Cnidaria</taxon>
        <taxon>Anthozoa</taxon>
        <taxon>Hexacorallia</taxon>
        <taxon>Scleractinia</taxon>
        <taxon>Astrocoeniina</taxon>
        <taxon>Acroporidae</taxon>
        <taxon>Acropora</taxon>
    </lineage>
</organism>
<evidence type="ECO:0000256" key="2">
    <source>
        <dbReference type="ARBA" id="ARBA00022737"/>
    </source>
</evidence>
<evidence type="ECO:0000256" key="5">
    <source>
        <dbReference type="ARBA" id="ARBA00022837"/>
    </source>
</evidence>
<dbReference type="SMART" id="SM00054">
    <property type="entry name" value="EFh"/>
    <property type="match status" value="3"/>
</dbReference>
<feature type="compositionally biased region" description="Basic and acidic residues" evidence="7">
    <location>
        <begin position="37"/>
        <end position="54"/>
    </location>
</feature>
<proteinExistence type="predicted"/>
<feature type="domain" description="EF-hand" evidence="9">
    <location>
        <begin position="389"/>
        <end position="424"/>
    </location>
</feature>
<dbReference type="InterPro" id="IPR018247">
    <property type="entry name" value="EF_Hand_1_Ca_BS"/>
</dbReference>
<dbReference type="Gene3D" id="3.30.60.90">
    <property type="match status" value="1"/>
</dbReference>
<feature type="domain" description="EF-hand" evidence="9">
    <location>
        <begin position="239"/>
        <end position="274"/>
    </location>
</feature>
<evidence type="ECO:0000256" key="4">
    <source>
        <dbReference type="ARBA" id="ARBA00022833"/>
    </source>
</evidence>
<evidence type="ECO:0000259" key="8">
    <source>
        <dbReference type="PROSITE" id="PS50135"/>
    </source>
</evidence>
<accession>A0AAD9R5L9</accession>
<keyword evidence="4" id="KW-0862">Zinc</keyword>
<feature type="compositionally biased region" description="Low complexity" evidence="7">
    <location>
        <begin position="71"/>
        <end position="80"/>
    </location>
</feature>
<keyword evidence="11" id="KW-1185">Reference proteome</keyword>
<dbReference type="SUPFAM" id="SSF47473">
    <property type="entry name" value="EF-hand"/>
    <property type="match status" value="1"/>
</dbReference>
<dbReference type="PANTHER" id="PTHR23055">
    <property type="entry name" value="CALCIUM BINDING PROTEINS"/>
    <property type="match status" value="1"/>
</dbReference>
<reference evidence="10" key="2">
    <citation type="journal article" date="2023" name="Science">
        <title>Genomic signatures of disease resistance in endangered staghorn corals.</title>
        <authorList>
            <person name="Vollmer S.V."/>
            <person name="Selwyn J.D."/>
            <person name="Despard B.A."/>
            <person name="Roesel C.L."/>
        </authorList>
    </citation>
    <scope>NUCLEOTIDE SEQUENCE</scope>
    <source>
        <strain evidence="10">K2</strain>
    </source>
</reference>
<feature type="domain" description="ZZ-type" evidence="8">
    <location>
        <begin position="112"/>
        <end position="164"/>
    </location>
</feature>
<dbReference type="SUPFAM" id="SSF57850">
    <property type="entry name" value="RING/U-box"/>
    <property type="match status" value="1"/>
</dbReference>
<dbReference type="PROSITE" id="PS50222">
    <property type="entry name" value="EF_HAND_2"/>
    <property type="match status" value="3"/>
</dbReference>
<dbReference type="AlphaFoldDB" id="A0AAD9R5L9"/>
<dbReference type="SMART" id="SM00291">
    <property type="entry name" value="ZnF_ZZ"/>
    <property type="match status" value="1"/>
</dbReference>
<evidence type="ECO:0000256" key="6">
    <source>
        <dbReference type="PROSITE-ProRule" id="PRU00228"/>
    </source>
</evidence>
<dbReference type="InterPro" id="IPR011992">
    <property type="entry name" value="EF-hand-dom_pair"/>
</dbReference>
<dbReference type="PROSITE" id="PS50135">
    <property type="entry name" value="ZF_ZZ_2"/>
    <property type="match status" value="1"/>
</dbReference>
<sequence>MGSVTQFAFGAAVGAALFIGVTTAQRLFLVTPAISRTEHEERNSPEDASSRQEQLHSLQSAATPVRHASETSESGGAAAENVVESDAKEGQHFLSLLFNIAEDQARKEGYIHRGITCNSCQTSPICGIRYKCANCVDYDVCERCEVRDDHNKTHLFIKIRIPMPPLTNPRAPCLKPLYPGIKDHPFTMSWDAIQVIREKSHFDQAEIEALVEQFKTLATENAGITREVFDKCLGPLGQVKNLVMDQMFEFYDQNSDGIIDINEFVIGLSILVKGSEKEKIPYAFRGCDVEKKGYISRENLRNMFKAYFEVSLELVRDVVRSCEEEMMASFDDSGDKPVSALFNAPIPAGESVPSTSSSKPAMVLNNPGGLNDQRIDGRWPIMEAMSQDAIDEMVNNVFQCADTNKDGKISFEEFEAWAANDNTILAWFESLGTIF</sequence>
<dbReference type="Pfam" id="PF00569">
    <property type="entry name" value="ZZ"/>
    <property type="match status" value="1"/>
</dbReference>
<dbReference type="Proteomes" id="UP001249851">
    <property type="component" value="Unassembled WGS sequence"/>
</dbReference>
<dbReference type="Gene3D" id="1.10.238.10">
    <property type="entry name" value="EF-hand"/>
    <property type="match status" value="2"/>
</dbReference>
<evidence type="ECO:0000256" key="7">
    <source>
        <dbReference type="SAM" id="MobiDB-lite"/>
    </source>
</evidence>
<reference evidence="10" key="1">
    <citation type="journal article" date="2023" name="G3 (Bethesda)">
        <title>Whole genome assembly and annotation of the endangered Caribbean coral Acropora cervicornis.</title>
        <authorList>
            <person name="Selwyn J.D."/>
            <person name="Vollmer S.V."/>
        </authorList>
    </citation>
    <scope>NUCLEOTIDE SEQUENCE</scope>
    <source>
        <strain evidence="10">K2</strain>
    </source>
</reference>
<keyword evidence="1" id="KW-0479">Metal-binding</keyword>
<keyword evidence="2" id="KW-0677">Repeat</keyword>
<evidence type="ECO:0000256" key="3">
    <source>
        <dbReference type="ARBA" id="ARBA00022771"/>
    </source>
</evidence>
<keyword evidence="3 6" id="KW-0863">Zinc-finger</keyword>
<protein>
    <submittedName>
        <fullName evidence="10">Calcium-binding protein NCSA</fullName>
    </submittedName>
</protein>
<feature type="domain" description="EF-hand" evidence="9">
    <location>
        <begin position="275"/>
        <end position="310"/>
    </location>
</feature>
<evidence type="ECO:0000313" key="10">
    <source>
        <dbReference type="EMBL" id="KAK2573592.1"/>
    </source>
</evidence>
<dbReference type="CDD" id="cd02340">
    <property type="entry name" value="ZZ_NBR1_like"/>
    <property type="match status" value="1"/>
</dbReference>
<dbReference type="GO" id="GO:0005509">
    <property type="term" value="F:calcium ion binding"/>
    <property type="evidence" value="ECO:0007669"/>
    <property type="project" value="InterPro"/>
</dbReference>
<dbReference type="PROSITE" id="PS01357">
    <property type="entry name" value="ZF_ZZ_1"/>
    <property type="match status" value="1"/>
</dbReference>
<dbReference type="InterPro" id="IPR043145">
    <property type="entry name" value="Znf_ZZ_sf"/>
</dbReference>
<dbReference type="PROSITE" id="PS00018">
    <property type="entry name" value="EF_HAND_1"/>
    <property type="match status" value="2"/>
</dbReference>